<evidence type="ECO:0000256" key="9">
    <source>
        <dbReference type="PIRSR" id="PIRSR617736-1"/>
    </source>
</evidence>
<keyword evidence="6" id="KW-0119">Carbohydrate metabolism</keyword>
<keyword evidence="14" id="KW-1185">Reference proteome</keyword>
<keyword evidence="7 11" id="KW-0326">Glycosidase</keyword>
<evidence type="ECO:0000256" key="6">
    <source>
        <dbReference type="ARBA" id="ARBA00023277"/>
    </source>
</evidence>
<keyword evidence="5" id="KW-0136">Cellulose degradation</keyword>
<evidence type="ECO:0000256" key="2">
    <source>
        <dbReference type="ARBA" id="ARBA00010838"/>
    </source>
</evidence>
<evidence type="ECO:0000256" key="11">
    <source>
        <dbReference type="RuleBase" id="RU361175"/>
    </source>
</evidence>
<dbReference type="GO" id="GO:0030245">
    <property type="term" value="P:cellulose catabolic process"/>
    <property type="evidence" value="ECO:0007669"/>
    <property type="project" value="UniProtKB-KW"/>
</dbReference>
<feature type="binding site" evidence="10">
    <location>
        <begin position="432"/>
        <end position="433"/>
    </location>
    <ligand>
        <name>substrate</name>
    </ligand>
</feature>
<dbReference type="SUPFAM" id="SSF51445">
    <property type="entry name" value="(Trans)glycosidases"/>
    <property type="match status" value="1"/>
</dbReference>
<comment type="caution">
    <text evidence="13">The sequence shown here is derived from an EMBL/GenBank/DDBJ whole genome shotgun (WGS) entry which is preliminary data.</text>
</comment>
<dbReference type="PANTHER" id="PTHR10353">
    <property type="entry name" value="GLYCOSYL HYDROLASE"/>
    <property type="match status" value="1"/>
</dbReference>
<feature type="active site" description="Nucleophile" evidence="9">
    <location>
        <position position="382"/>
    </location>
</feature>
<dbReference type="InterPro" id="IPR001360">
    <property type="entry name" value="Glyco_hydro_1"/>
</dbReference>
<dbReference type="Proteomes" id="UP000283374">
    <property type="component" value="Unassembled WGS sequence"/>
</dbReference>
<evidence type="ECO:0000256" key="4">
    <source>
        <dbReference type="ARBA" id="ARBA00022801"/>
    </source>
</evidence>
<comment type="similarity">
    <text evidence="2 11">Belongs to the glycosyl hydrolase 1 family.</text>
</comment>
<reference evidence="13 14" key="1">
    <citation type="submission" date="2018-08" db="EMBL/GenBank/DDBJ databases">
        <title>Cellulomonas rhizosphaerae sp. nov., a novel actinomycete isolated from soil.</title>
        <authorList>
            <person name="Tian Y."/>
        </authorList>
    </citation>
    <scope>NUCLEOTIDE SEQUENCE [LARGE SCALE GENOMIC DNA]</scope>
    <source>
        <strain evidence="13 14">NEAU-TCZ24</strain>
    </source>
</reference>
<dbReference type="FunFam" id="3.20.20.80:FF:000004">
    <property type="entry name" value="Beta-glucosidase 6-phospho-beta-glucosidase"/>
    <property type="match status" value="1"/>
</dbReference>
<dbReference type="InterPro" id="IPR017853">
    <property type="entry name" value="GH"/>
</dbReference>
<organism evidence="13 14">
    <name type="scientific">Cellulomonas rhizosphaerae</name>
    <dbReference type="NCBI Taxonomy" id="2293719"/>
    <lineage>
        <taxon>Bacteria</taxon>
        <taxon>Bacillati</taxon>
        <taxon>Actinomycetota</taxon>
        <taxon>Actinomycetes</taxon>
        <taxon>Micrococcales</taxon>
        <taxon>Cellulomonadaceae</taxon>
        <taxon>Cellulomonas</taxon>
    </lineage>
</organism>
<accession>A0A413RP46</accession>
<evidence type="ECO:0000256" key="7">
    <source>
        <dbReference type="ARBA" id="ARBA00023295"/>
    </source>
</evidence>
<evidence type="ECO:0000256" key="1">
    <source>
        <dbReference type="ARBA" id="ARBA00000448"/>
    </source>
</evidence>
<dbReference type="InterPro" id="IPR033132">
    <property type="entry name" value="GH_1_N_CS"/>
</dbReference>
<dbReference type="PRINTS" id="PR00131">
    <property type="entry name" value="GLHYDRLASE1"/>
</dbReference>
<evidence type="ECO:0000256" key="12">
    <source>
        <dbReference type="SAM" id="MobiDB-lite"/>
    </source>
</evidence>
<feature type="region of interest" description="Disordered" evidence="12">
    <location>
        <begin position="1"/>
        <end position="34"/>
    </location>
</feature>
<keyword evidence="8" id="KW-0624">Polysaccharide degradation</keyword>
<evidence type="ECO:0000256" key="8">
    <source>
        <dbReference type="ARBA" id="ARBA00023326"/>
    </source>
</evidence>
<comment type="catalytic activity">
    <reaction evidence="1 11">
        <text>Hydrolysis of terminal, non-reducing beta-D-glucosyl residues with release of beta-D-glucose.</text>
        <dbReference type="EC" id="3.2.1.21"/>
    </reaction>
</comment>
<feature type="binding site" evidence="10">
    <location>
        <position position="331"/>
    </location>
    <ligand>
        <name>substrate</name>
    </ligand>
</feature>
<evidence type="ECO:0000313" key="13">
    <source>
        <dbReference type="EMBL" id="RHA43684.1"/>
    </source>
</evidence>
<dbReference type="PANTHER" id="PTHR10353:SF36">
    <property type="entry name" value="LP05116P"/>
    <property type="match status" value="1"/>
</dbReference>
<evidence type="ECO:0000313" key="14">
    <source>
        <dbReference type="Proteomes" id="UP000283374"/>
    </source>
</evidence>
<dbReference type="Pfam" id="PF00232">
    <property type="entry name" value="Glyco_hydro_1"/>
    <property type="match status" value="1"/>
</dbReference>
<evidence type="ECO:0000256" key="3">
    <source>
        <dbReference type="ARBA" id="ARBA00012744"/>
    </source>
</evidence>
<feature type="binding site" evidence="10">
    <location>
        <position position="153"/>
    </location>
    <ligand>
        <name>substrate</name>
    </ligand>
</feature>
<dbReference type="GO" id="GO:0008422">
    <property type="term" value="F:beta-glucosidase activity"/>
    <property type="evidence" value="ECO:0007669"/>
    <property type="project" value="UniProtKB-EC"/>
</dbReference>
<keyword evidence="4 11" id="KW-0378">Hydrolase</keyword>
<sequence>MGLLAACTGDPAQGPTSTATPTPTPSGPWTPPAEPMAFPKGFVWGSATSAFQVEGSTAVDGRGPSIWDTFAQAPGNIDDGSTGDPAADHYRLWESDLELMVSLGLTSYRFSVAWPRIVPTGSGATNQRGIDFYRRLVDGLVDRGIRPAITLYHWDLPQPLQDAGGWTNRETASRFAEYAAVMFEALGDVDATWLTINEPKTTAYVGYAGTEHAPGAGDADQGAAAVHHQLLAHGLAVQAFRDSGAVGDIGIALNLQPIYPVGQAQKPAARADSSENRLFLDPVLLGTYPDDAIGDRSGQLHADPATFTALVKDGDLEIISAPCDVLAVQYYGVGAVNDSGSWVQLYPTSPAGWQQVHAEGLYDLLTRLKRDYPGAPPLLITENGIPDVRAGAIDDDDRVVFLREHLQQAARAIGEGVDLRGYYAWSLLDNFEWARGMTQRWGIVHVDFDTQERTPKASADWYSGVITANAVAP</sequence>
<dbReference type="OrthoDB" id="9765195at2"/>
<protein>
    <recommendedName>
        <fullName evidence="3 11">Beta-glucosidase</fullName>
        <ecNumber evidence="3 11">3.2.1.21</ecNumber>
    </recommendedName>
</protein>
<proteinExistence type="inferred from homology"/>
<feature type="compositionally biased region" description="Low complexity" evidence="12">
    <location>
        <begin position="11"/>
        <end position="21"/>
    </location>
</feature>
<dbReference type="NCBIfam" id="TIGR03356">
    <property type="entry name" value="BGL"/>
    <property type="match status" value="1"/>
</dbReference>
<feature type="binding site" evidence="10">
    <location>
        <position position="197"/>
    </location>
    <ligand>
        <name>substrate</name>
    </ligand>
</feature>
<dbReference type="EC" id="3.2.1.21" evidence="3 11"/>
<gene>
    <name evidence="13" type="ORF">D1825_05125</name>
</gene>
<feature type="binding site" evidence="10">
    <location>
        <position position="52"/>
    </location>
    <ligand>
        <name>substrate</name>
    </ligand>
</feature>
<dbReference type="EMBL" id="QWKP01000148">
    <property type="protein sequence ID" value="RHA43684.1"/>
    <property type="molecule type" value="Genomic_DNA"/>
</dbReference>
<dbReference type="GO" id="GO:0005829">
    <property type="term" value="C:cytosol"/>
    <property type="evidence" value="ECO:0007669"/>
    <property type="project" value="TreeGrafter"/>
</dbReference>
<dbReference type="AlphaFoldDB" id="A0A413RP46"/>
<evidence type="ECO:0000256" key="5">
    <source>
        <dbReference type="ARBA" id="ARBA00023001"/>
    </source>
</evidence>
<evidence type="ECO:0000256" key="10">
    <source>
        <dbReference type="PIRSR" id="PIRSR617736-2"/>
    </source>
</evidence>
<dbReference type="InterPro" id="IPR017736">
    <property type="entry name" value="Glyco_hydro_1_beta-glucosidase"/>
</dbReference>
<dbReference type="Gene3D" id="3.20.20.80">
    <property type="entry name" value="Glycosidases"/>
    <property type="match status" value="1"/>
</dbReference>
<feature type="binding site" evidence="10">
    <location>
        <position position="425"/>
    </location>
    <ligand>
        <name>substrate</name>
    </ligand>
</feature>
<dbReference type="PROSITE" id="PS00653">
    <property type="entry name" value="GLYCOSYL_HYDROL_F1_2"/>
    <property type="match status" value="1"/>
</dbReference>
<name>A0A413RP46_9CELL</name>
<feature type="compositionally biased region" description="Pro residues" evidence="12">
    <location>
        <begin position="22"/>
        <end position="34"/>
    </location>
</feature>
<feature type="active site" description="Proton donor" evidence="9">
    <location>
        <position position="198"/>
    </location>
</feature>